<dbReference type="AlphaFoldDB" id="A0A4Y2L5M1"/>
<dbReference type="Proteomes" id="UP000499080">
    <property type="component" value="Unassembled WGS sequence"/>
</dbReference>
<gene>
    <name evidence="1" type="ORF">AVEN_214876_1</name>
</gene>
<dbReference type="EMBL" id="BGPR01005412">
    <property type="protein sequence ID" value="GBN09965.1"/>
    <property type="molecule type" value="Genomic_DNA"/>
</dbReference>
<evidence type="ECO:0008006" key="3">
    <source>
        <dbReference type="Google" id="ProtNLM"/>
    </source>
</evidence>
<comment type="caution">
    <text evidence="1">The sequence shown here is derived from an EMBL/GenBank/DDBJ whole genome shotgun (WGS) entry which is preliminary data.</text>
</comment>
<dbReference type="OrthoDB" id="6505565at2759"/>
<organism evidence="1 2">
    <name type="scientific">Araneus ventricosus</name>
    <name type="common">Orbweaver spider</name>
    <name type="synonym">Epeira ventricosa</name>
    <dbReference type="NCBI Taxonomy" id="182803"/>
    <lineage>
        <taxon>Eukaryota</taxon>
        <taxon>Metazoa</taxon>
        <taxon>Ecdysozoa</taxon>
        <taxon>Arthropoda</taxon>
        <taxon>Chelicerata</taxon>
        <taxon>Arachnida</taxon>
        <taxon>Araneae</taxon>
        <taxon>Araneomorphae</taxon>
        <taxon>Entelegynae</taxon>
        <taxon>Araneoidea</taxon>
        <taxon>Araneidae</taxon>
        <taxon>Araneus</taxon>
    </lineage>
</organism>
<evidence type="ECO:0000313" key="2">
    <source>
        <dbReference type="Proteomes" id="UP000499080"/>
    </source>
</evidence>
<reference evidence="1 2" key="1">
    <citation type="journal article" date="2019" name="Sci. Rep.">
        <title>Orb-weaving spider Araneus ventricosus genome elucidates the spidroin gene catalogue.</title>
        <authorList>
            <person name="Kono N."/>
            <person name="Nakamura H."/>
            <person name="Ohtoshi R."/>
            <person name="Moran D.A.P."/>
            <person name="Shinohara A."/>
            <person name="Yoshida Y."/>
            <person name="Fujiwara M."/>
            <person name="Mori M."/>
            <person name="Tomita M."/>
            <person name="Arakawa K."/>
        </authorList>
    </citation>
    <scope>NUCLEOTIDE SEQUENCE [LARGE SCALE GENOMIC DNA]</scope>
</reference>
<name>A0A4Y2L5M1_ARAVE</name>
<accession>A0A4Y2L5M1</accession>
<keyword evidence="2" id="KW-1185">Reference proteome</keyword>
<evidence type="ECO:0000313" key="1">
    <source>
        <dbReference type="EMBL" id="GBN09965.1"/>
    </source>
</evidence>
<protein>
    <recommendedName>
        <fullName evidence="3">CCHC-type domain-containing protein</fullName>
    </recommendedName>
</protein>
<sequence>MGRKKGKGDGTESPQSIDKYANELQILIDNLDPEDYVEGIGPLVIDWFKDLEVFSSETIKAGLTYGKPLRNALVENHYRTLLPIFEYACSKIRERDSEIYDLKNLVSDAAPALLKAKIWSLERENEALKAKLEIYNDISSTVREITPVLEELKENNIKDLLRAERELVCKDINSTIEKSNLGILEEVKSSSSKSYAQIALQSRGISQNSSIPIRPLPTSSQDPEGVLLIKPKNDRVKDFDTNKKLFMNLISSNNPNARVRGINKLYGGGVKIITGSTDEAGAIKDLILEKGAADLDQNFEFVLPGRRVPQIILYNVDKGVDEESLKKGLLSKNITLADAENKPHFKIDFKIPARDPKCNHWVLSINPKKYSDFIGKGGFYFEFTKLRLSEFISVKQCKVCFGFGHTSKNCDHAENPRCEKCGEAKKEGHKCRTVKCVNCIESNERFRTDFRTNHSCLDRRCRSYQKQKELVIKRTNYGY</sequence>
<proteinExistence type="predicted"/>